<comment type="caution">
    <text evidence="1">The sequence shown here is derived from an EMBL/GenBank/DDBJ whole genome shotgun (WGS) entry which is preliminary data.</text>
</comment>
<protein>
    <recommendedName>
        <fullName evidence="3">Retrovirus-related Pol polyprotein from transposon TNT 1-94</fullName>
    </recommendedName>
</protein>
<organism evidence="1 2">
    <name type="scientific">Dendrobium nobile</name>
    <name type="common">Orchid</name>
    <dbReference type="NCBI Taxonomy" id="94219"/>
    <lineage>
        <taxon>Eukaryota</taxon>
        <taxon>Viridiplantae</taxon>
        <taxon>Streptophyta</taxon>
        <taxon>Embryophyta</taxon>
        <taxon>Tracheophyta</taxon>
        <taxon>Spermatophyta</taxon>
        <taxon>Magnoliopsida</taxon>
        <taxon>Liliopsida</taxon>
        <taxon>Asparagales</taxon>
        <taxon>Orchidaceae</taxon>
        <taxon>Epidendroideae</taxon>
        <taxon>Malaxideae</taxon>
        <taxon>Dendrobiinae</taxon>
        <taxon>Dendrobium</taxon>
    </lineage>
</organism>
<evidence type="ECO:0000313" key="2">
    <source>
        <dbReference type="Proteomes" id="UP000829196"/>
    </source>
</evidence>
<gene>
    <name evidence="1" type="ORF">KFK09_014208</name>
</gene>
<evidence type="ECO:0000313" key="1">
    <source>
        <dbReference type="EMBL" id="KAI0508074.1"/>
    </source>
</evidence>
<reference evidence="1" key="1">
    <citation type="journal article" date="2022" name="Front. Genet.">
        <title>Chromosome-Scale Assembly of the Dendrobium nobile Genome Provides Insights Into the Molecular Mechanism of the Biosynthesis of the Medicinal Active Ingredient of Dendrobium.</title>
        <authorList>
            <person name="Xu Q."/>
            <person name="Niu S.-C."/>
            <person name="Li K.-L."/>
            <person name="Zheng P.-J."/>
            <person name="Zhang X.-J."/>
            <person name="Jia Y."/>
            <person name="Liu Y."/>
            <person name="Niu Y.-X."/>
            <person name="Yu L.-H."/>
            <person name="Chen D.-F."/>
            <person name="Zhang G.-Q."/>
        </authorList>
    </citation>
    <scope>NUCLEOTIDE SEQUENCE</scope>
    <source>
        <tissue evidence="1">Leaf</tissue>
    </source>
</reference>
<dbReference type="SMR" id="A0A8T3BB17"/>
<sequence>MQLKEHRAVFLSLGDEVVRKVAEEESAIGIWQKLESFYLKKVSCNPVILEKLIIHSTNGGFKGPQKAYE</sequence>
<keyword evidence="2" id="KW-1185">Reference proteome</keyword>
<proteinExistence type="predicted"/>
<dbReference type="EMBL" id="JAGYWB010000010">
    <property type="protein sequence ID" value="KAI0508074.1"/>
    <property type="molecule type" value="Genomic_DNA"/>
</dbReference>
<accession>A0A8T3BB17</accession>
<dbReference type="AlphaFoldDB" id="A0A8T3BB17"/>
<name>A0A8T3BB17_DENNO</name>
<evidence type="ECO:0008006" key="3">
    <source>
        <dbReference type="Google" id="ProtNLM"/>
    </source>
</evidence>
<dbReference type="Proteomes" id="UP000829196">
    <property type="component" value="Unassembled WGS sequence"/>
</dbReference>